<dbReference type="SUPFAM" id="SSF46689">
    <property type="entry name" value="Homeodomain-like"/>
    <property type="match status" value="1"/>
</dbReference>
<keyword evidence="3" id="KW-0804">Transcription</keyword>
<dbReference type="PANTHER" id="PTHR46796">
    <property type="entry name" value="HTH-TYPE TRANSCRIPTIONAL ACTIVATOR RHAS-RELATED"/>
    <property type="match status" value="1"/>
</dbReference>
<name>A0A1I7CMV6_9HYPH</name>
<dbReference type="AlphaFoldDB" id="A0A1I7CMV6"/>
<keyword evidence="2 5" id="KW-0238">DNA-binding</keyword>
<protein>
    <submittedName>
        <fullName evidence="5">AraC-type DNA-binding protein</fullName>
    </submittedName>
</protein>
<dbReference type="InterPro" id="IPR050204">
    <property type="entry name" value="AraC_XylS_family_regulators"/>
</dbReference>
<evidence type="ECO:0000256" key="2">
    <source>
        <dbReference type="ARBA" id="ARBA00023125"/>
    </source>
</evidence>
<dbReference type="InterPro" id="IPR018060">
    <property type="entry name" value="HTH_AraC"/>
</dbReference>
<dbReference type="Pfam" id="PF12833">
    <property type="entry name" value="HTH_18"/>
    <property type="match status" value="1"/>
</dbReference>
<proteinExistence type="predicted"/>
<dbReference type="Gene3D" id="1.10.10.60">
    <property type="entry name" value="Homeodomain-like"/>
    <property type="match status" value="1"/>
</dbReference>
<feature type="domain" description="HTH araC/xylS-type" evidence="4">
    <location>
        <begin position="222"/>
        <end position="322"/>
    </location>
</feature>
<dbReference type="SMART" id="SM00342">
    <property type="entry name" value="HTH_ARAC"/>
    <property type="match status" value="1"/>
</dbReference>
<sequence length="348" mass="39429">MNGYLMTLQKQVEHKVIPSMNWENWQESVQGGSGDVALPSLGALAERFRAHVKGTRFGPVFIATISATAHTFSRSRQRVALDGLDVLFVQVYEHTSGCTTTSAQQSFKLKPDTLIIQDMADSFSVEHGEYRQITLALPRQLLVPYLIENRTYPFLSVDTSDPTAAAVVNMLRLFRDQAEQMSKQDADLMINCLVGLTANVLNRFQNPAREVSQKDLYTARQLKALDVIRQRFHEVDFSSTELAQQLKMSRTSLYRLLEPMGGFNDCVREQRMRHAIRLIRTSSQETLSVQELAEECGYAHATSFTRFFKEHFGTIPSEVMGGLSALKGHHLQYSESIFAQWLNASFFF</sequence>
<organism evidence="5 6">
    <name type="scientific">Pseudovibrio denitrificans</name>
    <dbReference type="NCBI Taxonomy" id="258256"/>
    <lineage>
        <taxon>Bacteria</taxon>
        <taxon>Pseudomonadati</taxon>
        <taxon>Pseudomonadota</taxon>
        <taxon>Alphaproteobacteria</taxon>
        <taxon>Hyphomicrobiales</taxon>
        <taxon>Stappiaceae</taxon>
        <taxon>Pseudovibrio</taxon>
    </lineage>
</organism>
<evidence type="ECO:0000256" key="1">
    <source>
        <dbReference type="ARBA" id="ARBA00023015"/>
    </source>
</evidence>
<dbReference type="GO" id="GO:0003700">
    <property type="term" value="F:DNA-binding transcription factor activity"/>
    <property type="evidence" value="ECO:0007669"/>
    <property type="project" value="InterPro"/>
</dbReference>
<keyword evidence="6" id="KW-1185">Reference proteome</keyword>
<evidence type="ECO:0000259" key="4">
    <source>
        <dbReference type="PROSITE" id="PS01124"/>
    </source>
</evidence>
<keyword evidence="1" id="KW-0805">Transcription regulation</keyword>
<dbReference type="PRINTS" id="PR00032">
    <property type="entry name" value="HTHARAC"/>
</dbReference>
<dbReference type="Proteomes" id="UP000183371">
    <property type="component" value="Unassembled WGS sequence"/>
</dbReference>
<evidence type="ECO:0000313" key="5">
    <source>
        <dbReference type="EMBL" id="SFU00761.1"/>
    </source>
</evidence>
<dbReference type="EMBL" id="FPBD01000006">
    <property type="protein sequence ID" value="SFU00761.1"/>
    <property type="molecule type" value="Genomic_DNA"/>
</dbReference>
<evidence type="ECO:0000313" key="6">
    <source>
        <dbReference type="Proteomes" id="UP000183371"/>
    </source>
</evidence>
<dbReference type="InterPro" id="IPR020449">
    <property type="entry name" value="Tscrpt_reg_AraC-type_HTH"/>
</dbReference>
<dbReference type="InterPro" id="IPR009057">
    <property type="entry name" value="Homeodomain-like_sf"/>
</dbReference>
<dbReference type="InterPro" id="IPR035418">
    <property type="entry name" value="AraC-bd_2"/>
</dbReference>
<dbReference type="GO" id="GO:0043565">
    <property type="term" value="F:sequence-specific DNA binding"/>
    <property type="evidence" value="ECO:0007669"/>
    <property type="project" value="InterPro"/>
</dbReference>
<gene>
    <name evidence="5" type="ORF">SAMN05444141_106167</name>
</gene>
<evidence type="ECO:0000256" key="3">
    <source>
        <dbReference type="ARBA" id="ARBA00023163"/>
    </source>
</evidence>
<dbReference type="PROSITE" id="PS01124">
    <property type="entry name" value="HTH_ARAC_FAMILY_2"/>
    <property type="match status" value="1"/>
</dbReference>
<reference evidence="6" key="1">
    <citation type="submission" date="2016-10" db="EMBL/GenBank/DDBJ databases">
        <authorList>
            <person name="Varghese N."/>
            <person name="Submissions S."/>
        </authorList>
    </citation>
    <scope>NUCLEOTIDE SEQUENCE [LARGE SCALE GENOMIC DNA]</scope>
    <source>
        <strain evidence="6">DSM 17465</strain>
    </source>
</reference>
<dbReference type="Pfam" id="PF14525">
    <property type="entry name" value="AraC_binding_2"/>
    <property type="match status" value="1"/>
</dbReference>
<dbReference type="PANTHER" id="PTHR46796:SF6">
    <property type="entry name" value="ARAC SUBFAMILY"/>
    <property type="match status" value="1"/>
</dbReference>
<accession>A0A1I7CMV6</accession>